<dbReference type="SUPFAM" id="SSF82649">
    <property type="entry name" value="SufE/NifU"/>
    <property type="match status" value="1"/>
</dbReference>
<accession>A0ABY4PFT4</accession>
<dbReference type="NCBIfam" id="TIGR01994">
    <property type="entry name" value="SUF_scaf_2"/>
    <property type="match status" value="1"/>
</dbReference>
<dbReference type="Pfam" id="PF01592">
    <property type="entry name" value="NifU_N"/>
    <property type="match status" value="1"/>
</dbReference>
<dbReference type="InterPro" id="IPR002871">
    <property type="entry name" value="NIF_FeS_clus_asmbl_NifU_N"/>
</dbReference>
<dbReference type="Gene3D" id="3.90.1010.10">
    <property type="match status" value="1"/>
</dbReference>
<feature type="domain" description="NIF system FeS cluster assembly NifU N-terminal" evidence="1">
    <location>
        <begin position="23"/>
        <end position="122"/>
    </location>
</feature>
<gene>
    <name evidence="2" type="ORF">MOO46_05280</name>
</gene>
<reference evidence="2 3" key="1">
    <citation type="journal article" date="2022" name="Int. J. Syst. Evol. Microbiol.">
        <title>Apilactobacillus apisilvae sp. nov., Nicolia spurrieriana gen. nov. sp. nov., Bombilactobacillus folatiphilus sp. nov. and Bombilactobacillus thymidiniphilus sp. nov., four new lactic acid bacterial isolates from stingless bees Tetragonula carbonaria and Austroplebeia australis.</title>
        <authorList>
            <person name="Oliphant S.A."/>
            <person name="Watson-Haigh N.S."/>
            <person name="Sumby K.M."/>
            <person name="Gardner J."/>
            <person name="Groom S."/>
            <person name="Jiranek V."/>
        </authorList>
    </citation>
    <scope>NUCLEOTIDE SEQUENCE [LARGE SCALE GENOMIC DNA]</scope>
    <source>
        <strain evidence="2 3">SG5_A10</strain>
    </source>
</reference>
<name>A0ABY4PFT4_9LACO</name>
<dbReference type="RefSeq" id="WP_249510647.1">
    <property type="nucleotide sequence ID" value="NZ_CP093362.1"/>
</dbReference>
<dbReference type="Proteomes" id="UP000831859">
    <property type="component" value="Chromosome"/>
</dbReference>
<keyword evidence="3" id="KW-1185">Reference proteome</keyword>
<sequence length="141" mass="16004">MEIKDLYQRVIWENAKNCPNDQVENDSIHLHNPTCGDDILISGEYEHNILTDMKIKADGCIIFKAATSFIKSLCMNKSKSEIEQIVLTFSEFMTNNQNADKNILGDAFVLQSVSQLPMRIKCAMLPFKAIYQLVNGDDSNR</sequence>
<dbReference type="CDD" id="cd06664">
    <property type="entry name" value="IscU_like"/>
    <property type="match status" value="1"/>
</dbReference>
<proteinExistence type="predicted"/>
<dbReference type="EMBL" id="CP093362">
    <property type="protein sequence ID" value="UQS84663.1"/>
    <property type="molecule type" value="Genomic_DNA"/>
</dbReference>
<protein>
    <submittedName>
        <fullName evidence="2">SUF system NifU family Fe-S cluster assembly protein</fullName>
    </submittedName>
</protein>
<evidence type="ECO:0000259" key="1">
    <source>
        <dbReference type="Pfam" id="PF01592"/>
    </source>
</evidence>
<organism evidence="2 3">
    <name type="scientific">Apilactobacillus apisilvae</name>
    <dbReference type="NCBI Taxonomy" id="2923364"/>
    <lineage>
        <taxon>Bacteria</taxon>
        <taxon>Bacillati</taxon>
        <taxon>Bacillota</taxon>
        <taxon>Bacilli</taxon>
        <taxon>Lactobacillales</taxon>
        <taxon>Lactobacillaceae</taxon>
        <taxon>Apilactobacillus</taxon>
    </lineage>
</organism>
<evidence type="ECO:0000313" key="2">
    <source>
        <dbReference type="EMBL" id="UQS84663.1"/>
    </source>
</evidence>
<evidence type="ECO:0000313" key="3">
    <source>
        <dbReference type="Proteomes" id="UP000831859"/>
    </source>
</evidence>